<sequence length="482" mass="49505">MAQPLVTVDDESTPSTPITSSTSTGTATGTSTGTATGSATAAAPAGAPLVHRPGRWIDGWNPEDAGQWASVGRAIARRNLGLSIFAEFLGFAVWALWSIVVPQLPAAGFALSVDQMFWLISIPSLVGATLRIPYTFAVPVFGGRNWTIVSALLLLIPTVGLALVVQNPDAPFGLLLGVAALAGVGGGNFASSMANISFFYPEKEKGRALGLNAAGGNVGTAAVQFAVPIVIVGGAGLQLELAGWMFVPLALLAAVLAWRFMDNLSHAKSDPRSYGVAARARHTWIISFVYIGTFGSFIGFSGAFPTLLKGTFPEVTVSIAFLGALVGSVARPLGGTLADKLGGARVTIASFAVMAAGVVSAIFALRSHSFGAFLASFLVLFVATGAGNGSVYRMIPAVFRHGATDDEDRARRARAAAGCLGIAGAVGAFGGFLIPRGFAVSTSATGNIQAALWVIVGMYAVMAVTVWAVYSRRGSSFGSTVI</sequence>
<gene>
    <name evidence="8" type="ORF">KIN34_09560</name>
</gene>
<keyword evidence="4 7" id="KW-1133">Transmembrane helix</keyword>
<dbReference type="Proteomes" id="UP000722125">
    <property type="component" value="Unassembled WGS sequence"/>
</dbReference>
<dbReference type="Gene3D" id="1.20.1250.20">
    <property type="entry name" value="MFS general substrate transporter like domains"/>
    <property type="match status" value="1"/>
</dbReference>
<accession>A0ABS5TZI4</accession>
<feature type="transmembrane region" description="Helical" evidence="7">
    <location>
        <begin position="282"/>
        <end position="303"/>
    </location>
</feature>
<feature type="transmembrane region" description="Helical" evidence="7">
    <location>
        <begin position="171"/>
        <end position="190"/>
    </location>
</feature>
<evidence type="ECO:0000256" key="6">
    <source>
        <dbReference type="SAM" id="MobiDB-lite"/>
    </source>
</evidence>
<reference evidence="8 9" key="1">
    <citation type="submission" date="2021-05" db="EMBL/GenBank/DDBJ databases">
        <title>Description of Cellulomonas sp. DKR-3 sp. nov.</title>
        <authorList>
            <person name="Dahal R.H."/>
            <person name="Chaudhary D.K."/>
        </authorList>
    </citation>
    <scope>NUCLEOTIDE SEQUENCE [LARGE SCALE GENOMIC DNA]</scope>
    <source>
        <strain evidence="8 9">DKR-3</strain>
    </source>
</reference>
<comment type="similarity">
    <text evidence="2">Belongs to the major facilitator superfamily. Nitrate/nitrite porter (TC 2.A.1.8) family.</text>
</comment>
<comment type="caution">
    <text evidence="8">The sequence shown here is derived from an EMBL/GenBank/DDBJ whole genome shotgun (WGS) entry which is preliminary data.</text>
</comment>
<feature type="transmembrane region" description="Helical" evidence="7">
    <location>
        <begin position="211"/>
        <end position="235"/>
    </location>
</feature>
<keyword evidence="3 7" id="KW-0812">Transmembrane</keyword>
<feature type="transmembrane region" description="Helical" evidence="7">
    <location>
        <begin position="371"/>
        <end position="395"/>
    </location>
</feature>
<dbReference type="InterPro" id="IPR044772">
    <property type="entry name" value="NO3_transporter"/>
</dbReference>
<protein>
    <submittedName>
        <fullName evidence="8">NarK/NasA family nitrate transporter</fullName>
    </submittedName>
</protein>
<evidence type="ECO:0000256" key="4">
    <source>
        <dbReference type="ARBA" id="ARBA00022989"/>
    </source>
</evidence>
<feature type="transmembrane region" description="Helical" evidence="7">
    <location>
        <begin position="415"/>
        <end position="438"/>
    </location>
</feature>
<evidence type="ECO:0000313" key="8">
    <source>
        <dbReference type="EMBL" id="MBT0994531.1"/>
    </source>
</evidence>
<feature type="compositionally biased region" description="Low complexity" evidence="6">
    <location>
        <begin position="13"/>
        <end position="46"/>
    </location>
</feature>
<feature type="region of interest" description="Disordered" evidence="6">
    <location>
        <begin position="1"/>
        <end position="46"/>
    </location>
</feature>
<feature type="transmembrane region" description="Helical" evidence="7">
    <location>
        <begin position="315"/>
        <end position="334"/>
    </location>
</feature>
<feature type="transmembrane region" description="Helical" evidence="7">
    <location>
        <begin position="450"/>
        <end position="470"/>
    </location>
</feature>
<feature type="transmembrane region" description="Helical" evidence="7">
    <location>
        <begin position="241"/>
        <end position="261"/>
    </location>
</feature>
<feature type="transmembrane region" description="Helical" evidence="7">
    <location>
        <begin position="146"/>
        <end position="165"/>
    </location>
</feature>
<organism evidence="8 9">
    <name type="scientific">Cellulomonas fulva</name>
    <dbReference type="NCBI Taxonomy" id="2835530"/>
    <lineage>
        <taxon>Bacteria</taxon>
        <taxon>Bacillati</taxon>
        <taxon>Actinomycetota</taxon>
        <taxon>Actinomycetes</taxon>
        <taxon>Micrococcales</taxon>
        <taxon>Cellulomonadaceae</taxon>
        <taxon>Cellulomonas</taxon>
    </lineage>
</organism>
<keyword evidence="5 7" id="KW-0472">Membrane</keyword>
<evidence type="ECO:0000256" key="5">
    <source>
        <dbReference type="ARBA" id="ARBA00023136"/>
    </source>
</evidence>
<dbReference type="InterPro" id="IPR036259">
    <property type="entry name" value="MFS_trans_sf"/>
</dbReference>
<dbReference type="PANTHER" id="PTHR23515">
    <property type="entry name" value="HIGH-AFFINITY NITRATE TRANSPORTER 2.3"/>
    <property type="match status" value="1"/>
</dbReference>
<dbReference type="EMBL" id="JAHBOH010000001">
    <property type="protein sequence ID" value="MBT0994531.1"/>
    <property type="molecule type" value="Genomic_DNA"/>
</dbReference>
<dbReference type="Pfam" id="PF07690">
    <property type="entry name" value="MFS_1"/>
    <property type="match status" value="1"/>
</dbReference>
<dbReference type="RefSeq" id="WP_214349685.1">
    <property type="nucleotide sequence ID" value="NZ_JAHBOH010000001.1"/>
</dbReference>
<evidence type="ECO:0000256" key="7">
    <source>
        <dbReference type="SAM" id="Phobius"/>
    </source>
</evidence>
<dbReference type="InterPro" id="IPR011701">
    <property type="entry name" value="MFS"/>
</dbReference>
<feature type="transmembrane region" description="Helical" evidence="7">
    <location>
        <begin position="346"/>
        <end position="365"/>
    </location>
</feature>
<evidence type="ECO:0000256" key="3">
    <source>
        <dbReference type="ARBA" id="ARBA00022692"/>
    </source>
</evidence>
<feature type="transmembrane region" description="Helical" evidence="7">
    <location>
        <begin position="116"/>
        <end position="134"/>
    </location>
</feature>
<dbReference type="SUPFAM" id="SSF103473">
    <property type="entry name" value="MFS general substrate transporter"/>
    <property type="match status" value="1"/>
</dbReference>
<evidence type="ECO:0000313" key="9">
    <source>
        <dbReference type="Proteomes" id="UP000722125"/>
    </source>
</evidence>
<evidence type="ECO:0000256" key="1">
    <source>
        <dbReference type="ARBA" id="ARBA00004141"/>
    </source>
</evidence>
<keyword evidence="9" id="KW-1185">Reference proteome</keyword>
<proteinExistence type="inferred from homology"/>
<feature type="transmembrane region" description="Helical" evidence="7">
    <location>
        <begin position="80"/>
        <end position="104"/>
    </location>
</feature>
<evidence type="ECO:0000256" key="2">
    <source>
        <dbReference type="ARBA" id="ARBA00008432"/>
    </source>
</evidence>
<dbReference type="CDD" id="cd17341">
    <property type="entry name" value="MFS_NRT2_like"/>
    <property type="match status" value="1"/>
</dbReference>
<name>A0ABS5TZI4_9CELL</name>
<comment type="subcellular location">
    <subcellularLocation>
        <location evidence="1">Membrane</location>
        <topology evidence="1">Multi-pass membrane protein</topology>
    </subcellularLocation>
</comment>